<sequence>MFSMATEKIMSLDYLKSNTSNSPFQPNFITAPPDTYYGEMPEFTTSRVTENGIYPNPVAYDQNTYTKHPSNEGYTPSWDCEALRSGFYEEGHSTPAKFPNYQGDWKVIPRIQENLYSPRSVGSNATPIMNLITPSECEDEAEGEEEGGSLSGESCSEELAERGPVSVYGQSTFPQDCCTPCTTTYTGSTAGGDSRGAHQYVMETEAHQKSAYGLSVKTNEVSASKSELEKVVAYSSQNGGFSSASTQHSGASEAPVGGGNPMKKEERVKRPMNAFMVWSRGQRRRMAQENPKMHNSEISKRLGTMWKALNEAEKKPFIDEAKRLRANHMSQYPDYKYRPRRRHRPLEKQKKAVTAMAAAATVSSFFSSPTVGTLTAPTDGGFFGLRHSAVPSASEYRSFHTNAPLTYNAFSQPLQLQQKHQQQHQHHQFHPNPYEEKFPQYNRSRQSYEDFQLINSPGYPSLNTSTNKNSETFRGQHDFSKSAFHASSCISNYPSYSYTTDQDVKTDTMSSELDSKTAVMAAVAAANYAASRLAYCGSSEPPSNYWDGWWKEKSLPAAEGNTWDSGSSQWARALEEARKCEEETDLHHNRLSYSRDSSSLSYLSAYFNGFGSMIGLRESSHVLCNQGGSQEPEALSTFSTPSSASSGHEQQLQHQRQQQCPLVTQPTARPPAAPTDEGPCPYANPIYAAFSAMAGLPQMKAETDYSYPSSPSKIE</sequence>
<dbReference type="EMBL" id="JAKROA010000001">
    <property type="protein sequence ID" value="KAL5112631.1"/>
    <property type="molecule type" value="Genomic_DNA"/>
</dbReference>
<comment type="similarity">
    <text evidence="2">Belongs to the SRY family.</text>
</comment>
<feature type="domain" description="HMG box" evidence="14">
    <location>
        <begin position="268"/>
        <end position="336"/>
    </location>
</feature>
<comment type="function">
    <text evidence="11">Transcriptional regulator that controls a genetic switch in male development. It is necessary and sufficient for initiating male sex determination by directing the development of supporting cell precursors (pre-Sertoli cells) as Sertoli rather than granulosa cells. Involved in different aspects of gene regulation including promoter activation or repression. Binds to the DNA consensus sequence 5'-[AT]AACAA[AT]-3'. SRY HMG box recognizes DNA by partial intercalation in the minor groove and promotes DNA bending. Also involved in pre-mRNA splicing. In male adult brain involved in the maintenance of motor functions of dopaminergic neurons.</text>
</comment>
<evidence type="ECO:0000256" key="12">
    <source>
        <dbReference type="PROSITE-ProRule" id="PRU00267"/>
    </source>
</evidence>
<evidence type="ECO:0000256" key="5">
    <source>
        <dbReference type="ARBA" id="ARBA00022860"/>
    </source>
</evidence>
<dbReference type="CDD" id="cd22028">
    <property type="entry name" value="HMG-box_SoxA_SoxB_SoxG"/>
    <property type="match status" value="1"/>
</dbReference>
<evidence type="ECO:0000256" key="8">
    <source>
        <dbReference type="ARBA" id="ARBA00023159"/>
    </source>
</evidence>
<name>A0ABR4QSP5_9CEST</name>
<comment type="subcellular location">
    <subcellularLocation>
        <location evidence="1">Nucleus speckle</location>
    </subcellularLocation>
</comment>
<dbReference type="SMART" id="SM00398">
    <property type="entry name" value="HMG"/>
    <property type="match status" value="1"/>
</dbReference>
<dbReference type="InterPro" id="IPR009071">
    <property type="entry name" value="HMG_box_dom"/>
</dbReference>
<feature type="compositionally biased region" description="Low complexity" evidence="13">
    <location>
        <begin position="636"/>
        <end position="660"/>
    </location>
</feature>
<reference evidence="15 16" key="1">
    <citation type="journal article" date="2022" name="Front. Cell. Infect. Microbiol.">
        <title>The Genomes of Two Strains of Taenia crassiceps the Animal Model for the Study of Human Cysticercosis.</title>
        <authorList>
            <person name="Bobes R.J."/>
            <person name="Estrada K."/>
            <person name="Rios-Valencia D.G."/>
            <person name="Calderon-Gallegos A."/>
            <person name="de la Torre P."/>
            <person name="Carrero J.C."/>
            <person name="Sanchez-Flores A."/>
            <person name="Laclette J.P."/>
        </authorList>
    </citation>
    <scope>NUCLEOTIDE SEQUENCE [LARGE SCALE GENOMIC DNA]</scope>
    <source>
        <strain evidence="15">WFUcys</strain>
    </source>
</reference>
<dbReference type="PANTHER" id="PTHR10270:SF161">
    <property type="entry name" value="SEX-DETERMINING REGION Y PROTEIN"/>
    <property type="match status" value="1"/>
</dbReference>
<evidence type="ECO:0000256" key="2">
    <source>
        <dbReference type="ARBA" id="ARBA00005998"/>
    </source>
</evidence>
<dbReference type="SUPFAM" id="SSF47095">
    <property type="entry name" value="HMG-box"/>
    <property type="match status" value="1"/>
</dbReference>
<evidence type="ECO:0000313" key="16">
    <source>
        <dbReference type="Proteomes" id="UP001651158"/>
    </source>
</evidence>
<protein>
    <recommendedName>
        <fullName evidence="3">Sex-determining region Y protein</fullName>
    </recommendedName>
    <alternativeName>
        <fullName evidence="10">Testis-determining factor</fullName>
    </alternativeName>
</protein>
<keyword evidence="4" id="KW-0221">Differentiation</keyword>
<evidence type="ECO:0000313" key="15">
    <source>
        <dbReference type="EMBL" id="KAL5112631.1"/>
    </source>
</evidence>
<feature type="DNA-binding region" description="HMG box" evidence="12">
    <location>
        <begin position="268"/>
        <end position="336"/>
    </location>
</feature>
<keyword evidence="7 12" id="KW-0238">DNA-binding</keyword>
<proteinExistence type="inferred from homology"/>
<dbReference type="Proteomes" id="UP001651158">
    <property type="component" value="Unassembled WGS sequence"/>
</dbReference>
<feature type="region of interest" description="Disordered" evidence="13">
    <location>
        <begin position="624"/>
        <end position="660"/>
    </location>
</feature>
<keyword evidence="6" id="KW-0726">Sexual differentiation</keyword>
<dbReference type="PANTHER" id="PTHR10270">
    <property type="entry name" value="SOX TRANSCRIPTION FACTOR"/>
    <property type="match status" value="1"/>
</dbReference>
<evidence type="ECO:0000256" key="7">
    <source>
        <dbReference type="ARBA" id="ARBA00023125"/>
    </source>
</evidence>
<keyword evidence="12" id="KW-0539">Nucleus</keyword>
<dbReference type="Pfam" id="PF00505">
    <property type="entry name" value="HMG_box"/>
    <property type="match status" value="1"/>
</dbReference>
<evidence type="ECO:0000256" key="13">
    <source>
        <dbReference type="SAM" id="MobiDB-lite"/>
    </source>
</evidence>
<accession>A0ABR4QSP5</accession>
<gene>
    <name evidence="15" type="ORF">TcWFU_007995</name>
</gene>
<keyword evidence="9" id="KW-0804">Transcription</keyword>
<dbReference type="InterPro" id="IPR050140">
    <property type="entry name" value="SRY-related_HMG-box_TF-like"/>
</dbReference>
<evidence type="ECO:0000256" key="9">
    <source>
        <dbReference type="ARBA" id="ARBA00023163"/>
    </source>
</evidence>
<organism evidence="15 16">
    <name type="scientific">Taenia crassiceps</name>
    <dbReference type="NCBI Taxonomy" id="6207"/>
    <lineage>
        <taxon>Eukaryota</taxon>
        <taxon>Metazoa</taxon>
        <taxon>Spiralia</taxon>
        <taxon>Lophotrochozoa</taxon>
        <taxon>Platyhelminthes</taxon>
        <taxon>Cestoda</taxon>
        <taxon>Eucestoda</taxon>
        <taxon>Cyclophyllidea</taxon>
        <taxon>Taeniidae</taxon>
        <taxon>Taenia</taxon>
    </lineage>
</organism>
<feature type="region of interest" description="Disordered" evidence="13">
    <location>
        <begin position="239"/>
        <end position="264"/>
    </location>
</feature>
<evidence type="ECO:0000256" key="6">
    <source>
        <dbReference type="ARBA" id="ARBA00022928"/>
    </source>
</evidence>
<dbReference type="PROSITE" id="PS50118">
    <property type="entry name" value="HMG_BOX_2"/>
    <property type="match status" value="1"/>
</dbReference>
<evidence type="ECO:0000256" key="3">
    <source>
        <dbReference type="ARBA" id="ARBA00019052"/>
    </source>
</evidence>
<dbReference type="InterPro" id="IPR036910">
    <property type="entry name" value="HMG_box_dom_sf"/>
</dbReference>
<comment type="caution">
    <text evidence="15">The sequence shown here is derived from an EMBL/GenBank/DDBJ whole genome shotgun (WGS) entry which is preliminary data.</text>
</comment>
<feature type="compositionally biased region" description="Polar residues" evidence="13">
    <location>
        <begin position="239"/>
        <end position="250"/>
    </location>
</feature>
<evidence type="ECO:0000256" key="11">
    <source>
        <dbReference type="ARBA" id="ARBA00045821"/>
    </source>
</evidence>
<keyword evidence="5" id="KW-0112">Calmodulin-binding</keyword>
<evidence type="ECO:0000256" key="4">
    <source>
        <dbReference type="ARBA" id="ARBA00022782"/>
    </source>
</evidence>
<evidence type="ECO:0000256" key="1">
    <source>
        <dbReference type="ARBA" id="ARBA00004324"/>
    </source>
</evidence>
<evidence type="ECO:0000259" key="14">
    <source>
        <dbReference type="PROSITE" id="PS50118"/>
    </source>
</evidence>
<keyword evidence="8" id="KW-0010">Activator</keyword>
<evidence type="ECO:0000256" key="10">
    <source>
        <dbReference type="ARBA" id="ARBA00032498"/>
    </source>
</evidence>
<keyword evidence="16" id="KW-1185">Reference proteome</keyword>
<feature type="region of interest" description="Disordered" evidence="13">
    <location>
        <begin position="136"/>
        <end position="163"/>
    </location>
</feature>
<feature type="compositionally biased region" description="Acidic residues" evidence="13">
    <location>
        <begin position="136"/>
        <end position="147"/>
    </location>
</feature>
<dbReference type="Gene3D" id="1.10.30.10">
    <property type="entry name" value="High mobility group box domain"/>
    <property type="match status" value="1"/>
</dbReference>